<accession>A0A5C1DFR3</accession>
<dbReference type="Proteomes" id="UP000322079">
    <property type="component" value="Chromosome"/>
</dbReference>
<gene>
    <name evidence="3" type="ORF">FYK34_08655</name>
</gene>
<dbReference type="RefSeq" id="WP_149295995.1">
    <property type="nucleotide sequence ID" value="NZ_CP043473.1"/>
</dbReference>
<dbReference type="InterPro" id="IPR005586">
    <property type="entry name" value="ABC_trans_aux"/>
</dbReference>
<dbReference type="EMBL" id="CP043473">
    <property type="protein sequence ID" value="QEL55634.1"/>
    <property type="molecule type" value="Genomic_DNA"/>
</dbReference>
<evidence type="ECO:0000256" key="1">
    <source>
        <dbReference type="SAM" id="SignalP"/>
    </source>
</evidence>
<dbReference type="SUPFAM" id="SSF159594">
    <property type="entry name" value="XCC0632-like"/>
    <property type="match status" value="1"/>
</dbReference>
<keyword evidence="1" id="KW-0732">Signal</keyword>
<evidence type="ECO:0000313" key="4">
    <source>
        <dbReference type="Proteomes" id="UP000322079"/>
    </source>
</evidence>
<feature type="domain" description="ABC-type transport auxiliary lipoprotein component" evidence="2">
    <location>
        <begin position="28"/>
        <end position="184"/>
    </location>
</feature>
<dbReference type="PROSITE" id="PS51257">
    <property type="entry name" value="PROKAR_LIPOPROTEIN"/>
    <property type="match status" value="1"/>
</dbReference>
<dbReference type="AlphaFoldDB" id="A0A5C1DFR3"/>
<sequence length="192" mass="20677">MTTRRSLPAMLLAAVLLSGCASPEPRYYTLAAARDGIQGDPGGAPMWIEVAPVRVPERLNHSNLMLDEANGRLKLLERDLWSAPLPEEMRDALSRRLREGLNAVDVYQQDAPAKGPMFRISAQLVGMQAGIGMAARAELCWTVERRPDGRVAAGCTRSARPAAAGVEDVVAAYRQAVTDAAADIGSALRRMP</sequence>
<protein>
    <recommendedName>
        <fullName evidence="2">ABC-type transport auxiliary lipoprotein component domain-containing protein</fullName>
    </recommendedName>
</protein>
<reference evidence="3 4" key="1">
    <citation type="submission" date="2019-08" db="EMBL/GenBank/DDBJ databases">
        <title>Chromobacterium paludis, a novel bacterium isolated from a Maryland marsh pond.</title>
        <authorList>
            <person name="Blackburn M.B."/>
            <person name="Gundersen-Rindal D.E."/>
        </authorList>
    </citation>
    <scope>NUCLEOTIDE SEQUENCE [LARGE SCALE GENOMIC DNA]</scope>
    <source>
        <strain evidence="4">IIBBL 257-1</strain>
    </source>
</reference>
<feature type="chain" id="PRO_5022682964" description="ABC-type transport auxiliary lipoprotein component domain-containing protein" evidence="1">
    <location>
        <begin position="22"/>
        <end position="192"/>
    </location>
</feature>
<proteinExistence type="predicted"/>
<organism evidence="3 4">
    <name type="scientific">Chromobacterium paludis</name>
    <dbReference type="NCBI Taxonomy" id="2605945"/>
    <lineage>
        <taxon>Bacteria</taxon>
        <taxon>Pseudomonadati</taxon>
        <taxon>Pseudomonadota</taxon>
        <taxon>Betaproteobacteria</taxon>
        <taxon>Neisseriales</taxon>
        <taxon>Chromobacteriaceae</taxon>
        <taxon>Chromobacterium</taxon>
    </lineage>
</organism>
<dbReference type="Gene3D" id="3.40.50.10610">
    <property type="entry name" value="ABC-type transport auxiliary lipoprotein component"/>
    <property type="match status" value="1"/>
</dbReference>
<dbReference type="KEGG" id="chrm:FYK34_08655"/>
<keyword evidence="4" id="KW-1185">Reference proteome</keyword>
<feature type="signal peptide" evidence="1">
    <location>
        <begin position="1"/>
        <end position="21"/>
    </location>
</feature>
<dbReference type="Pfam" id="PF03886">
    <property type="entry name" value="ABC_trans_aux"/>
    <property type="match status" value="1"/>
</dbReference>
<name>A0A5C1DFR3_9NEIS</name>
<evidence type="ECO:0000259" key="2">
    <source>
        <dbReference type="Pfam" id="PF03886"/>
    </source>
</evidence>
<evidence type="ECO:0000313" key="3">
    <source>
        <dbReference type="EMBL" id="QEL55634.1"/>
    </source>
</evidence>